<accession>A0A5B7G259</accession>
<keyword evidence="3" id="KW-1185">Reference proteome</keyword>
<dbReference type="Proteomes" id="UP000324222">
    <property type="component" value="Unassembled WGS sequence"/>
</dbReference>
<gene>
    <name evidence="2" type="ORF">E2C01_045403</name>
</gene>
<evidence type="ECO:0000313" key="3">
    <source>
        <dbReference type="Proteomes" id="UP000324222"/>
    </source>
</evidence>
<feature type="compositionally biased region" description="Basic and acidic residues" evidence="1">
    <location>
        <begin position="29"/>
        <end position="58"/>
    </location>
</feature>
<feature type="region of interest" description="Disordered" evidence="1">
    <location>
        <begin position="29"/>
        <end position="61"/>
    </location>
</feature>
<reference evidence="2 3" key="1">
    <citation type="submission" date="2019-05" db="EMBL/GenBank/DDBJ databases">
        <title>Another draft genome of Portunus trituberculatus and its Hox gene families provides insights of decapod evolution.</title>
        <authorList>
            <person name="Jeong J.-H."/>
            <person name="Song I."/>
            <person name="Kim S."/>
            <person name="Choi T."/>
            <person name="Kim D."/>
            <person name="Ryu S."/>
            <person name="Kim W."/>
        </authorList>
    </citation>
    <scope>NUCLEOTIDE SEQUENCE [LARGE SCALE GENOMIC DNA]</scope>
    <source>
        <tissue evidence="2">Muscle</tissue>
    </source>
</reference>
<evidence type="ECO:0000256" key="1">
    <source>
        <dbReference type="SAM" id="MobiDB-lite"/>
    </source>
</evidence>
<dbReference type="EMBL" id="VSRR010010256">
    <property type="protein sequence ID" value="MPC51555.1"/>
    <property type="molecule type" value="Genomic_DNA"/>
</dbReference>
<comment type="caution">
    <text evidence="2">The sequence shown here is derived from an EMBL/GenBank/DDBJ whole genome shotgun (WGS) entry which is preliminary data.</text>
</comment>
<evidence type="ECO:0000313" key="2">
    <source>
        <dbReference type="EMBL" id="MPC51555.1"/>
    </source>
</evidence>
<dbReference type="AlphaFoldDB" id="A0A5B7G259"/>
<organism evidence="2 3">
    <name type="scientific">Portunus trituberculatus</name>
    <name type="common">Swimming crab</name>
    <name type="synonym">Neptunus trituberculatus</name>
    <dbReference type="NCBI Taxonomy" id="210409"/>
    <lineage>
        <taxon>Eukaryota</taxon>
        <taxon>Metazoa</taxon>
        <taxon>Ecdysozoa</taxon>
        <taxon>Arthropoda</taxon>
        <taxon>Crustacea</taxon>
        <taxon>Multicrustacea</taxon>
        <taxon>Malacostraca</taxon>
        <taxon>Eumalacostraca</taxon>
        <taxon>Eucarida</taxon>
        <taxon>Decapoda</taxon>
        <taxon>Pleocyemata</taxon>
        <taxon>Brachyura</taxon>
        <taxon>Eubrachyura</taxon>
        <taxon>Portunoidea</taxon>
        <taxon>Portunidae</taxon>
        <taxon>Portuninae</taxon>
        <taxon>Portunus</taxon>
    </lineage>
</organism>
<proteinExistence type="predicted"/>
<protein>
    <submittedName>
        <fullName evidence="2">Uncharacterized protein</fullName>
    </submittedName>
</protein>
<name>A0A5B7G259_PORTR</name>
<sequence length="73" mass="8361">MPRVQAEEHWSREPLPQLRLQTVQAVERWDRRAEPSGGWREGKTGRSEGRQGKAREDEAGGLWYQKIISSSAS</sequence>